<dbReference type="PANTHER" id="PTHR48045">
    <property type="entry name" value="UDP-GLYCOSYLTRANSFERASE 72B1"/>
    <property type="match status" value="1"/>
</dbReference>
<accession>A0ABP1B9P5</accession>
<dbReference type="EC" id="2.4.1.-" evidence="4"/>
<evidence type="ECO:0000313" key="5">
    <source>
        <dbReference type="EMBL" id="CAK9871527.1"/>
    </source>
</evidence>
<dbReference type="InterPro" id="IPR002213">
    <property type="entry name" value="UDP_glucos_trans"/>
</dbReference>
<dbReference type="InterPro" id="IPR035595">
    <property type="entry name" value="UDP_glycos_trans_CS"/>
</dbReference>
<gene>
    <name evidence="5" type="ORF">CSSPJE1EN2_LOCUS14195</name>
</gene>
<dbReference type="PROSITE" id="PS00375">
    <property type="entry name" value="UDPGT"/>
    <property type="match status" value="1"/>
</dbReference>
<dbReference type="Pfam" id="PF00201">
    <property type="entry name" value="UDPGT"/>
    <property type="match status" value="1"/>
</dbReference>
<dbReference type="CDD" id="cd03784">
    <property type="entry name" value="GT1_Gtf-like"/>
    <property type="match status" value="1"/>
</dbReference>
<keyword evidence="3" id="KW-0328">Glycosyltransferase</keyword>
<evidence type="ECO:0000256" key="3">
    <source>
        <dbReference type="RuleBase" id="RU003718"/>
    </source>
</evidence>
<organism evidence="5 6">
    <name type="scientific">Sphagnum jensenii</name>
    <dbReference type="NCBI Taxonomy" id="128206"/>
    <lineage>
        <taxon>Eukaryota</taxon>
        <taxon>Viridiplantae</taxon>
        <taxon>Streptophyta</taxon>
        <taxon>Embryophyta</taxon>
        <taxon>Bryophyta</taxon>
        <taxon>Sphagnophytina</taxon>
        <taxon>Sphagnopsida</taxon>
        <taxon>Sphagnales</taxon>
        <taxon>Sphagnaceae</taxon>
        <taxon>Sphagnum</taxon>
    </lineage>
</organism>
<proteinExistence type="inferred from homology"/>
<dbReference type="EMBL" id="OZ023703">
    <property type="protein sequence ID" value="CAK9871527.1"/>
    <property type="molecule type" value="Genomic_DNA"/>
</dbReference>
<evidence type="ECO:0000256" key="4">
    <source>
        <dbReference type="RuleBase" id="RU362057"/>
    </source>
</evidence>
<dbReference type="Proteomes" id="UP001497522">
    <property type="component" value="Chromosome 2"/>
</dbReference>
<protein>
    <recommendedName>
        <fullName evidence="4">Glycosyltransferase</fullName>
        <ecNumber evidence="4">2.4.1.-</ecNumber>
    </recommendedName>
</protein>
<comment type="similarity">
    <text evidence="1 3">Belongs to the UDP-glycosyltransferase family.</text>
</comment>
<dbReference type="PANTHER" id="PTHR48045:SF31">
    <property type="entry name" value="UDP-GLYCOSYLTRANSFERASE 76B1-LIKE"/>
    <property type="match status" value="1"/>
</dbReference>
<evidence type="ECO:0000256" key="1">
    <source>
        <dbReference type="ARBA" id="ARBA00009995"/>
    </source>
</evidence>
<dbReference type="SUPFAM" id="SSF53756">
    <property type="entry name" value="UDP-Glycosyltransferase/glycogen phosphorylase"/>
    <property type="match status" value="1"/>
</dbReference>
<reference evidence="5 6" key="1">
    <citation type="submission" date="2024-03" db="EMBL/GenBank/DDBJ databases">
        <authorList>
            <consortium name="ELIXIR-Norway"/>
            <consortium name="Elixir Norway"/>
        </authorList>
    </citation>
    <scope>NUCLEOTIDE SEQUENCE [LARGE SCALE GENOMIC DNA]</scope>
</reference>
<dbReference type="Gene3D" id="3.40.50.2000">
    <property type="entry name" value="Glycogen Phosphorylase B"/>
    <property type="match status" value="2"/>
</dbReference>
<evidence type="ECO:0000256" key="2">
    <source>
        <dbReference type="ARBA" id="ARBA00022679"/>
    </source>
</evidence>
<sequence>MSPQLSDLYGDTTPHVVVFPFPLQGHIRPFVHFSKRLAADNNNIQLACFYLPAEYAEVTSDNFLDLAQSVHNLQDSFAKLMKKLMMGSSSSARTIAPSSAMSSSTSSSHTESFQPPVCIISDMFLGWTQDTADEFKVVNYCLSSSPTHFISLLCRLPELNAQGRIPAQANGQPYTIPGFPPIAPLDLPRTLQGDQKKSEFLVYHGACLWRATGFLVNSVYELETSIIEGLQDMLQTGCQVPRVLTIGPLLEGIGEGDQALQEKLQVEQGDNECLKWLSKQSTEVLYVCFGTITMHGKEQMCELALGLEASGVHFLWVVRTPEGEKPTVATLLPRGFLERTKERGLVYFSWAPQLQILAHPMVKGFLTHCGWNSIMESIAMGVPMIGWPNDSDQMMNCQLCVDLLKIAVAVKKSGEFEEVVGRMEVERVVRLFTKDQICGVLKTKVEELRVLMKGVQLRPQGSSRKNLDLFVNLLNSMTLNNS</sequence>
<name>A0ABP1B9P5_9BRYO</name>
<keyword evidence="6" id="KW-1185">Reference proteome</keyword>
<keyword evidence="2 3" id="KW-0808">Transferase</keyword>
<evidence type="ECO:0000313" key="6">
    <source>
        <dbReference type="Proteomes" id="UP001497522"/>
    </source>
</evidence>